<evidence type="ECO:0000256" key="1">
    <source>
        <dbReference type="SAM" id="MobiDB-lite"/>
    </source>
</evidence>
<proteinExistence type="predicted"/>
<evidence type="ECO:0008006" key="4">
    <source>
        <dbReference type="Google" id="ProtNLM"/>
    </source>
</evidence>
<dbReference type="GO" id="GO:0043625">
    <property type="term" value="C:delta DNA polymerase complex"/>
    <property type="evidence" value="ECO:0007669"/>
    <property type="project" value="TreeGrafter"/>
</dbReference>
<dbReference type="GO" id="GO:0006261">
    <property type="term" value="P:DNA-templated DNA replication"/>
    <property type="evidence" value="ECO:0007669"/>
    <property type="project" value="TreeGrafter"/>
</dbReference>
<evidence type="ECO:0000313" key="3">
    <source>
        <dbReference type="Proteomes" id="UP001205105"/>
    </source>
</evidence>
<protein>
    <recommendedName>
        <fullName evidence="4">DNA polymerase delta subunit 4</fullName>
    </recommendedName>
</protein>
<gene>
    <name evidence="2" type="ORF">COHA_001784</name>
</gene>
<dbReference type="Proteomes" id="UP001205105">
    <property type="component" value="Unassembled WGS sequence"/>
</dbReference>
<accession>A0AAD5DYQ6</accession>
<reference evidence="2" key="1">
    <citation type="submission" date="2020-11" db="EMBL/GenBank/DDBJ databases">
        <title>Chlorella ohadii genome sequencing and assembly.</title>
        <authorList>
            <person name="Murik O."/>
            <person name="Treves H."/>
            <person name="Kedem I."/>
            <person name="Shotland Y."/>
            <person name="Kaplan A."/>
        </authorList>
    </citation>
    <scope>NUCLEOTIDE SEQUENCE</scope>
    <source>
        <strain evidence="2">1</strain>
    </source>
</reference>
<dbReference type="InterPro" id="IPR007218">
    <property type="entry name" value="DNA_pol_delta_4"/>
</dbReference>
<keyword evidence="3" id="KW-1185">Reference proteome</keyword>
<sequence>MAAPAAAPAAVQQPAAASAQQQAEADEAFLRQFDLDTRFGPCTGITRLQRWERAAKLGLDPPPEVPAIVQRHGVDTTFNRDLFYQPY</sequence>
<dbReference type="GO" id="GO:0003887">
    <property type="term" value="F:DNA-directed DNA polymerase activity"/>
    <property type="evidence" value="ECO:0007669"/>
    <property type="project" value="TreeGrafter"/>
</dbReference>
<dbReference type="PANTHER" id="PTHR14303:SF0">
    <property type="entry name" value="DNA POLYMERASE DELTA SUBUNIT 4"/>
    <property type="match status" value="1"/>
</dbReference>
<organism evidence="2 3">
    <name type="scientific">Chlorella ohadii</name>
    <dbReference type="NCBI Taxonomy" id="2649997"/>
    <lineage>
        <taxon>Eukaryota</taxon>
        <taxon>Viridiplantae</taxon>
        <taxon>Chlorophyta</taxon>
        <taxon>core chlorophytes</taxon>
        <taxon>Trebouxiophyceae</taxon>
        <taxon>Chlorellales</taxon>
        <taxon>Chlorellaceae</taxon>
        <taxon>Chlorella clade</taxon>
        <taxon>Chlorella</taxon>
    </lineage>
</organism>
<dbReference type="Pfam" id="PF04081">
    <property type="entry name" value="DNA_pol_delta_4"/>
    <property type="match status" value="1"/>
</dbReference>
<feature type="region of interest" description="Disordered" evidence="1">
    <location>
        <begin position="1"/>
        <end position="23"/>
    </location>
</feature>
<dbReference type="EMBL" id="JADXDR010000025">
    <property type="protein sequence ID" value="KAI7844696.1"/>
    <property type="molecule type" value="Genomic_DNA"/>
</dbReference>
<dbReference type="GO" id="GO:0000731">
    <property type="term" value="P:DNA synthesis involved in DNA repair"/>
    <property type="evidence" value="ECO:0007669"/>
    <property type="project" value="InterPro"/>
</dbReference>
<dbReference type="PANTHER" id="PTHR14303">
    <property type="entry name" value="DNA POLYMERASE DELTA SUBUNIT 4"/>
    <property type="match status" value="1"/>
</dbReference>
<comment type="caution">
    <text evidence="2">The sequence shown here is derived from an EMBL/GenBank/DDBJ whole genome shotgun (WGS) entry which is preliminary data.</text>
</comment>
<evidence type="ECO:0000313" key="2">
    <source>
        <dbReference type="EMBL" id="KAI7844696.1"/>
    </source>
</evidence>
<name>A0AAD5DYQ6_9CHLO</name>
<dbReference type="AlphaFoldDB" id="A0AAD5DYQ6"/>